<keyword evidence="1" id="KW-0732">Signal</keyword>
<evidence type="ECO:0000256" key="1">
    <source>
        <dbReference type="SAM" id="SignalP"/>
    </source>
</evidence>
<sequence length="83" mass="9123">SILQSFLSRIMSNFVPLVFLLLSIAALSSARPEPEIVAWNELEEGIAGIVRVPRGVDNFRKPFCMCITAENCPCRNSGNQRGA</sequence>
<feature type="non-terminal residue" evidence="2">
    <location>
        <position position="1"/>
    </location>
</feature>
<gene>
    <name evidence="2" type="ORF">PENTCL1PPCAC_2776</name>
</gene>
<dbReference type="AlphaFoldDB" id="A0AAV5SLW5"/>
<name>A0AAV5SLW5_9BILA</name>
<evidence type="ECO:0000313" key="2">
    <source>
        <dbReference type="EMBL" id="GMS80601.1"/>
    </source>
</evidence>
<feature type="non-terminal residue" evidence="2">
    <location>
        <position position="83"/>
    </location>
</feature>
<organism evidence="2 3">
    <name type="scientific">Pristionchus entomophagus</name>
    <dbReference type="NCBI Taxonomy" id="358040"/>
    <lineage>
        <taxon>Eukaryota</taxon>
        <taxon>Metazoa</taxon>
        <taxon>Ecdysozoa</taxon>
        <taxon>Nematoda</taxon>
        <taxon>Chromadorea</taxon>
        <taxon>Rhabditida</taxon>
        <taxon>Rhabditina</taxon>
        <taxon>Diplogasteromorpha</taxon>
        <taxon>Diplogasteroidea</taxon>
        <taxon>Neodiplogasteridae</taxon>
        <taxon>Pristionchus</taxon>
    </lineage>
</organism>
<proteinExistence type="predicted"/>
<dbReference type="EMBL" id="BTSX01000001">
    <property type="protein sequence ID" value="GMS80601.1"/>
    <property type="molecule type" value="Genomic_DNA"/>
</dbReference>
<evidence type="ECO:0000313" key="3">
    <source>
        <dbReference type="Proteomes" id="UP001432027"/>
    </source>
</evidence>
<keyword evidence="3" id="KW-1185">Reference proteome</keyword>
<feature type="chain" id="PRO_5043528983" evidence="1">
    <location>
        <begin position="31"/>
        <end position="83"/>
    </location>
</feature>
<feature type="signal peptide" evidence="1">
    <location>
        <begin position="1"/>
        <end position="30"/>
    </location>
</feature>
<comment type="caution">
    <text evidence="2">The sequence shown here is derived from an EMBL/GenBank/DDBJ whole genome shotgun (WGS) entry which is preliminary data.</text>
</comment>
<reference evidence="2" key="1">
    <citation type="submission" date="2023-10" db="EMBL/GenBank/DDBJ databases">
        <title>Genome assembly of Pristionchus species.</title>
        <authorList>
            <person name="Yoshida K."/>
            <person name="Sommer R.J."/>
        </authorList>
    </citation>
    <scope>NUCLEOTIDE SEQUENCE</scope>
    <source>
        <strain evidence="2">RS0144</strain>
    </source>
</reference>
<dbReference type="Proteomes" id="UP001432027">
    <property type="component" value="Unassembled WGS sequence"/>
</dbReference>
<accession>A0AAV5SLW5</accession>
<protein>
    <submittedName>
        <fullName evidence="2">Uncharacterized protein</fullName>
    </submittedName>
</protein>